<evidence type="ECO:0000259" key="10">
    <source>
        <dbReference type="Pfam" id="PF01035"/>
    </source>
</evidence>
<feature type="domain" description="Methylated-DNA-[protein]-cysteine S-methyltransferase DNA binding" evidence="10">
    <location>
        <begin position="80"/>
        <end position="165"/>
    </location>
</feature>
<dbReference type="Pfam" id="PF02870">
    <property type="entry name" value="Methyltransf_1N"/>
    <property type="match status" value="1"/>
</dbReference>
<dbReference type="InterPro" id="IPR023546">
    <property type="entry name" value="MGMT"/>
</dbReference>
<evidence type="ECO:0000256" key="2">
    <source>
        <dbReference type="ARBA" id="ARBA00008711"/>
    </source>
</evidence>
<dbReference type="InterPro" id="IPR008332">
    <property type="entry name" value="MethylG_MeTrfase_N"/>
</dbReference>
<evidence type="ECO:0000256" key="5">
    <source>
        <dbReference type="ARBA" id="ARBA00022679"/>
    </source>
</evidence>
<dbReference type="GO" id="GO:0006307">
    <property type="term" value="P:DNA alkylation repair"/>
    <property type="evidence" value="ECO:0007669"/>
    <property type="project" value="UniProtKB-UniRule"/>
</dbReference>
<dbReference type="HAMAP" id="MF_00772">
    <property type="entry name" value="OGT"/>
    <property type="match status" value="1"/>
</dbReference>
<dbReference type="Gene3D" id="3.30.160.70">
    <property type="entry name" value="Methylated DNA-protein cysteine methyltransferase domain"/>
    <property type="match status" value="1"/>
</dbReference>
<dbReference type="GO" id="GO:0005737">
    <property type="term" value="C:cytoplasm"/>
    <property type="evidence" value="ECO:0007669"/>
    <property type="project" value="UniProtKB-SubCell"/>
</dbReference>
<dbReference type="InterPro" id="IPR036217">
    <property type="entry name" value="MethylDNA_cys_MeTrfase_DNAb"/>
</dbReference>
<dbReference type="SUPFAM" id="SSF46767">
    <property type="entry name" value="Methylated DNA-protein cysteine methyltransferase, C-terminal domain"/>
    <property type="match status" value="1"/>
</dbReference>
<dbReference type="RefSeq" id="WP_249283055.1">
    <property type="nucleotide sequence ID" value="NZ_JACRST010000012.1"/>
</dbReference>
<dbReference type="CDD" id="cd06445">
    <property type="entry name" value="ATase"/>
    <property type="match status" value="1"/>
</dbReference>
<dbReference type="PANTHER" id="PTHR10815:SF5">
    <property type="entry name" value="METHYLATED-DNA--PROTEIN-CYSTEINE METHYLTRANSFERASE"/>
    <property type="match status" value="1"/>
</dbReference>
<keyword evidence="6 9" id="KW-0227">DNA damage</keyword>
<keyword evidence="4 9" id="KW-0489">Methyltransferase</keyword>
<comment type="similarity">
    <text evidence="2 9">Belongs to the MGMT family.</text>
</comment>
<dbReference type="Gene3D" id="1.10.10.10">
    <property type="entry name" value="Winged helix-like DNA-binding domain superfamily/Winged helix DNA-binding domain"/>
    <property type="match status" value="1"/>
</dbReference>
<dbReference type="InterPro" id="IPR001497">
    <property type="entry name" value="MethylDNA_cys_MeTrfase_AS"/>
</dbReference>
<keyword evidence="5 9" id="KW-0808">Transferase</keyword>
<evidence type="ECO:0000256" key="7">
    <source>
        <dbReference type="ARBA" id="ARBA00023204"/>
    </source>
</evidence>
<dbReference type="GO" id="GO:0003908">
    <property type="term" value="F:methylated-DNA-[protein]-cysteine S-methyltransferase activity"/>
    <property type="evidence" value="ECO:0007669"/>
    <property type="project" value="UniProtKB-UniRule"/>
</dbReference>
<dbReference type="GO" id="GO:0032259">
    <property type="term" value="P:methylation"/>
    <property type="evidence" value="ECO:0007669"/>
    <property type="project" value="UniProtKB-KW"/>
</dbReference>
<gene>
    <name evidence="12" type="ORF">H8711_08550</name>
</gene>
<comment type="function">
    <text evidence="9">Involved in the cellular defense against the biological effects of O6-methylguanine (O6-MeG) and O4-methylthymine (O4-MeT) in DNA. Repairs the methylated nucleobase in DNA by stoichiometrically transferring the methyl group to a cysteine residue in the enzyme. This is a suicide reaction: the enzyme is irreversibly inactivated.</text>
</comment>
<dbReference type="InterPro" id="IPR036631">
    <property type="entry name" value="MGMT_N_sf"/>
</dbReference>
<evidence type="ECO:0000256" key="4">
    <source>
        <dbReference type="ARBA" id="ARBA00022603"/>
    </source>
</evidence>
<evidence type="ECO:0000256" key="3">
    <source>
        <dbReference type="ARBA" id="ARBA00022490"/>
    </source>
</evidence>
<feature type="active site" description="Nucleophile; methyl group acceptor" evidence="9">
    <location>
        <position position="136"/>
    </location>
</feature>
<dbReference type="EMBL" id="JACRST010000012">
    <property type="protein sequence ID" value="MBC8546979.1"/>
    <property type="molecule type" value="Genomic_DNA"/>
</dbReference>
<evidence type="ECO:0000256" key="6">
    <source>
        <dbReference type="ARBA" id="ARBA00022763"/>
    </source>
</evidence>
<comment type="subcellular location">
    <subcellularLocation>
        <location evidence="9">Cytoplasm</location>
    </subcellularLocation>
</comment>
<evidence type="ECO:0000256" key="9">
    <source>
        <dbReference type="HAMAP-Rule" id="MF_00772"/>
    </source>
</evidence>
<evidence type="ECO:0000256" key="1">
    <source>
        <dbReference type="ARBA" id="ARBA00001286"/>
    </source>
</evidence>
<accession>A0A926I438</accession>
<evidence type="ECO:0000256" key="8">
    <source>
        <dbReference type="ARBA" id="ARBA00049348"/>
    </source>
</evidence>
<keyword evidence="3 9" id="KW-0963">Cytoplasm</keyword>
<evidence type="ECO:0000259" key="11">
    <source>
        <dbReference type="Pfam" id="PF02870"/>
    </source>
</evidence>
<sequence>MIYSTMYLSPVGAIKLASDGSNLIGLWIEGQKYHGDTILENMVEKEDIPVFDRIKDWLDRYFAGEKPAISGLPLAPIGGEFRQGVWEILCQIPYGQVITYGDIAQKMAEKMNRSSMSSQAVGGAVGHNPISIIIPCHRVVGANGSLTGYAAGINTKIKLLELEGVEMSSLFVPKKGTAL</sequence>
<organism evidence="12 13">
    <name type="scientific">Ligaoa zhengdingensis</name>
    <dbReference type="NCBI Taxonomy" id="2763658"/>
    <lineage>
        <taxon>Bacteria</taxon>
        <taxon>Bacillati</taxon>
        <taxon>Bacillota</taxon>
        <taxon>Clostridia</taxon>
        <taxon>Eubacteriales</taxon>
        <taxon>Oscillospiraceae</taxon>
        <taxon>Ligaoa</taxon>
    </lineage>
</organism>
<dbReference type="EC" id="2.1.1.63" evidence="9"/>
<evidence type="ECO:0000313" key="12">
    <source>
        <dbReference type="EMBL" id="MBC8546979.1"/>
    </source>
</evidence>
<dbReference type="NCBIfam" id="TIGR00589">
    <property type="entry name" value="ogt"/>
    <property type="match status" value="1"/>
</dbReference>
<protein>
    <recommendedName>
        <fullName evidence="9">Methylated-DNA--protein-cysteine methyltransferase</fullName>
        <ecNumber evidence="9">2.1.1.63</ecNumber>
    </recommendedName>
    <alternativeName>
        <fullName evidence="9">6-O-methylguanine-DNA methyltransferase</fullName>
        <shortName evidence="9">MGMT</shortName>
    </alternativeName>
    <alternativeName>
        <fullName evidence="9">O-6-methylguanine-DNA-alkyltransferase</fullName>
    </alternativeName>
</protein>
<feature type="domain" description="Methylguanine DNA methyltransferase ribonuclease-like" evidence="11">
    <location>
        <begin position="2"/>
        <end position="76"/>
    </location>
</feature>
<comment type="miscellaneous">
    <text evidence="9">This enzyme catalyzes only one turnover and therefore is not strictly catalytic. According to one definition, an enzyme is a biocatalyst that acts repeatedly and over many reaction cycles.</text>
</comment>
<proteinExistence type="inferred from homology"/>
<dbReference type="PANTHER" id="PTHR10815">
    <property type="entry name" value="METHYLATED-DNA--PROTEIN-CYSTEINE METHYLTRANSFERASE"/>
    <property type="match status" value="1"/>
</dbReference>
<comment type="catalytic activity">
    <reaction evidence="1 9">
        <text>a 4-O-methyl-thymidine in DNA + L-cysteinyl-[protein] = a thymidine in DNA + S-methyl-L-cysteinyl-[protein]</text>
        <dbReference type="Rhea" id="RHEA:53428"/>
        <dbReference type="Rhea" id="RHEA-COMP:10131"/>
        <dbReference type="Rhea" id="RHEA-COMP:10132"/>
        <dbReference type="Rhea" id="RHEA-COMP:13555"/>
        <dbReference type="Rhea" id="RHEA-COMP:13556"/>
        <dbReference type="ChEBI" id="CHEBI:29950"/>
        <dbReference type="ChEBI" id="CHEBI:82612"/>
        <dbReference type="ChEBI" id="CHEBI:137386"/>
        <dbReference type="ChEBI" id="CHEBI:137387"/>
        <dbReference type="EC" id="2.1.1.63"/>
    </reaction>
</comment>
<name>A0A926I438_9FIRM</name>
<reference evidence="12" key="1">
    <citation type="submission" date="2020-08" db="EMBL/GenBank/DDBJ databases">
        <title>Genome public.</title>
        <authorList>
            <person name="Liu C."/>
            <person name="Sun Q."/>
        </authorList>
    </citation>
    <scope>NUCLEOTIDE SEQUENCE</scope>
    <source>
        <strain evidence="12">NSJ-31</strain>
    </source>
</reference>
<dbReference type="AlphaFoldDB" id="A0A926I438"/>
<comment type="catalytic activity">
    <reaction evidence="8 9">
        <text>a 6-O-methyl-2'-deoxyguanosine in DNA + L-cysteinyl-[protein] = S-methyl-L-cysteinyl-[protein] + a 2'-deoxyguanosine in DNA</text>
        <dbReference type="Rhea" id="RHEA:24000"/>
        <dbReference type="Rhea" id="RHEA-COMP:10131"/>
        <dbReference type="Rhea" id="RHEA-COMP:10132"/>
        <dbReference type="Rhea" id="RHEA-COMP:11367"/>
        <dbReference type="Rhea" id="RHEA-COMP:11368"/>
        <dbReference type="ChEBI" id="CHEBI:29950"/>
        <dbReference type="ChEBI" id="CHEBI:82612"/>
        <dbReference type="ChEBI" id="CHEBI:85445"/>
        <dbReference type="ChEBI" id="CHEBI:85448"/>
        <dbReference type="EC" id="2.1.1.63"/>
    </reaction>
</comment>
<evidence type="ECO:0000313" key="13">
    <source>
        <dbReference type="Proteomes" id="UP000653127"/>
    </source>
</evidence>
<dbReference type="FunFam" id="1.10.10.10:FF:000214">
    <property type="entry name" value="Methylated-DNA--protein-cysteine methyltransferase"/>
    <property type="match status" value="1"/>
</dbReference>
<dbReference type="InterPro" id="IPR014048">
    <property type="entry name" value="MethylDNA_cys_MeTrfase_DNA-bd"/>
</dbReference>
<comment type="caution">
    <text evidence="12">The sequence shown here is derived from an EMBL/GenBank/DDBJ whole genome shotgun (WGS) entry which is preliminary data.</text>
</comment>
<dbReference type="Proteomes" id="UP000653127">
    <property type="component" value="Unassembled WGS sequence"/>
</dbReference>
<keyword evidence="13" id="KW-1185">Reference proteome</keyword>
<dbReference type="InterPro" id="IPR036388">
    <property type="entry name" value="WH-like_DNA-bd_sf"/>
</dbReference>
<keyword evidence="7 9" id="KW-0234">DNA repair</keyword>
<dbReference type="PROSITE" id="PS00374">
    <property type="entry name" value="MGMT"/>
    <property type="match status" value="1"/>
</dbReference>
<dbReference type="SUPFAM" id="SSF53155">
    <property type="entry name" value="Methylated DNA-protein cysteine methyltransferase domain"/>
    <property type="match status" value="1"/>
</dbReference>
<dbReference type="Pfam" id="PF01035">
    <property type="entry name" value="DNA_binding_1"/>
    <property type="match status" value="1"/>
</dbReference>